<dbReference type="HOGENOM" id="CLU_2705812_0_0_1"/>
<accession>A0A0C3PY53</accession>
<evidence type="ECO:0000313" key="2">
    <source>
        <dbReference type="Proteomes" id="UP000054217"/>
    </source>
</evidence>
<reference evidence="1 2" key="1">
    <citation type="submission" date="2014-04" db="EMBL/GenBank/DDBJ databases">
        <authorList>
            <consortium name="DOE Joint Genome Institute"/>
            <person name="Kuo A."/>
            <person name="Kohler A."/>
            <person name="Costa M.D."/>
            <person name="Nagy L.G."/>
            <person name="Floudas D."/>
            <person name="Copeland A."/>
            <person name="Barry K.W."/>
            <person name="Cichocki N."/>
            <person name="Veneault-Fourrey C."/>
            <person name="LaButti K."/>
            <person name="Lindquist E.A."/>
            <person name="Lipzen A."/>
            <person name="Lundell T."/>
            <person name="Morin E."/>
            <person name="Murat C."/>
            <person name="Sun H."/>
            <person name="Tunlid A."/>
            <person name="Henrissat B."/>
            <person name="Grigoriev I.V."/>
            <person name="Hibbett D.S."/>
            <person name="Martin F."/>
            <person name="Nordberg H.P."/>
            <person name="Cantor M.N."/>
            <person name="Hua S.X."/>
        </authorList>
    </citation>
    <scope>NUCLEOTIDE SEQUENCE [LARGE SCALE GENOMIC DNA]</scope>
    <source>
        <strain evidence="1 2">Marx 270</strain>
    </source>
</reference>
<dbReference type="AlphaFoldDB" id="A0A0C3PY53"/>
<keyword evidence="2" id="KW-1185">Reference proteome</keyword>
<evidence type="ECO:0000313" key="1">
    <source>
        <dbReference type="EMBL" id="KIO14486.1"/>
    </source>
</evidence>
<organism evidence="1 2">
    <name type="scientific">Pisolithus tinctorius Marx 270</name>
    <dbReference type="NCBI Taxonomy" id="870435"/>
    <lineage>
        <taxon>Eukaryota</taxon>
        <taxon>Fungi</taxon>
        <taxon>Dikarya</taxon>
        <taxon>Basidiomycota</taxon>
        <taxon>Agaricomycotina</taxon>
        <taxon>Agaricomycetes</taxon>
        <taxon>Agaricomycetidae</taxon>
        <taxon>Boletales</taxon>
        <taxon>Sclerodermatineae</taxon>
        <taxon>Pisolithaceae</taxon>
        <taxon>Pisolithus</taxon>
    </lineage>
</organism>
<dbReference type="Proteomes" id="UP000054217">
    <property type="component" value="Unassembled WGS sequence"/>
</dbReference>
<sequence>MGPSTSAVGSWSFATVVMLAEKGLTSGEHEQQRIPSPSTNEKSVWVLIPRYEVKAHITSPCGPSRTSTKSLLS</sequence>
<proteinExistence type="predicted"/>
<reference evidence="2" key="2">
    <citation type="submission" date="2015-01" db="EMBL/GenBank/DDBJ databases">
        <title>Evolutionary Origins and Diversification of the Mycorrhizal Mutualists.</title>
        <authorList>
            <consortium name="DOE Joint Genome Institute"/>
            <consortium name="Mycorrhizal Genomics Consortium"/>
            <person name="Kohler A."/>
            <person name="Kuo A."/>
            <person name="Nagy L.G."/>
            <person name="Floudas D."/>
            <person name="Copeland A."/>
            <person name="Barry K.W."/>
            <person name="Cichocki N."/>
            <person name="Veneault-Fourrey C."/>
            <person name="LaButti K."/>
            <person name="Lindquist E.A."/>
            <person name="Lipzen A."/>
            <person name="Lundell T."/>
            <person name="Morin E."/>
            <person name="Murat C."/>
            <person name="Riley R."/>
            <person name="Ohm R."/>
            <person name="Sun H."/>
            <person name="Tunlid A."/>
            <person name="Henrissat B."/>
            <person name="Grigoriev I.V."/>
            <person name="Hibbett D.S."/>
            <person name="Martin F."/>
        </authorList>
    </citation>
    <scope>NUCLEOTIDE SEQUENCE [LARGE SCALE GENOMIC DNA]</scope>
    <source>
        <strain evidence="2">Marx 270</strain>
    </source>
</reference>
<protein>
    <submittedName>
        <fullName evidence="1">Uncharacterized protein</fullName>
    </submittedName>
</protein>
<gene>
    <name evidence="1" type="ORF">M404DRAFT_991240</name>
</gene>
<dbReference type="EMBL" id="KN831944">
    <property type="protein sequence ID" value="KIO14486.1"/>
    <property type="molecule type" value="Genomic_DNA"/>
</dbReference>
<dbReference type="OrthoDB" id="10507745at2759"/>
<name>A0A0C3PY53_PISTI</name>
<dbReference type="InParanoid" id="A0A0C3PY53"/>